<dbReference type="Proteomes" id="UP000304912">
    <property type="component" value="Chromosome"/>
</dbReference>
<feature type="chain" id="PRO_5022826120" evidence="1">
    <location>
        <begin position="24"/>
        <end position="317"/>
    </location>
</feature>
<dbReference type="EMBL" id="CP039852">
    <property type="protein sequence ID" value="QCZ94160.1"/>
    <property type="molecule type" value="Genomic_DNA"/>
</dbReference>
<organism evidence="2 3">
    <name type="scientific">Salinimonas iocasae</name>
    <dbReference type="NCBI Taxonomy" id="2572577"/>
    <lineage>
        <taxon>Bacteria</taxon>
        <taxon>Pseudomonadati</taxon>
        <taxon>Pseudomonadota</taxon>
        <taxon>Gammaproteobacteria</taxon>
        <taxon>Alteromonadales</taxon>
        <taxon>Alteromonadaceae</taxon>
        <taxon>Alteromonas/Salinimonas group</taxon>
        <taxon>Salinimonas</taxon>
    </lineage>
</organism>
<gene>
    <name evidence="2" type="ORF">FBQ74_12070</name>
</gene>
<protein>
    <submittedName>
        <fullName evidence="2">Uncharacterized protein</fullName>
    </submittedName>
</protein>
<dbReference type="AlphaFoldDB" id="A0A5B7YFJ1"/>
<accession>A0A5B7YFJ1</accession>
<keyword evidence="3" id="KW-1185">Reference proteome</keyword>
<dbReference type="OrthoDB" id="9797498at2"/>
<dbReference type="RefSeq" id="WP_139756901.1">
    <property type="nucleotide sequence ID" value="NZ_CP039852.1"/>
</dbReference>
<feature type="signal peptide" evidence="1">
    <location>
        <begin position="1"/>
        <end position="23"/>
    </location>
</feature>
<dbReference type="SUPFAM" id="SSF69304">
    <property type="entry name" value="Tricorn protease N-terminal domain"/>
    <property type="match status" value="1"/>
</dbReference>
<sequence>MKNFALSGVIFTAISLTSAPASSASNLWLFSLSYENNKPSIEQARKITDTDSYTNQPHFFSRGQKLYYTQQFDAGSASQTDVMEYNLVNQYHRNLTYTATSEYSPTPMPEADGFSTILVDKKQKQWLWLFDGGRGHKFSDVEPIGYHAWINNDEALVFVLGEPHTLQRLGRDRKPEVLDKNIGPSLWKIPDTTLFSYTKNPEPENQPWTLMSYDPEARQSSLLVTLPESAYYMAWTPGAKALTIVDNVILAWDFREPVVSEMPNRQANHTAESADTTAPAWQPWLDISDYCPQGGSRLHVSHKGTHLAVVCEEGSEG</sequence>
<name>A0A5B7YFJ1_9ALTE</name>
<reference evidence="2 3" key="1">
    <citation type="submission" date="2019-04" db="EMBL/GenBank/DDBJ databases">
        <title>Salinimonas iocasae sp. nov., a halophilic bacterium isolated from the outer tube casing of tubeworms in Okinawa Trough.</title>
        <authorList>
            <person name="Zhang H."/>
            <person name="Wang H."/>
            <person name="Li C."/>
        </authorList>
    </citation>
    <scope>NUCLEOTIDE SEQUENCE [LARGE SCALE GENOMIC DNA]</scope>
    <source>
        <strain evidence="2 3">KX18D6</strain>
    </source>
</reference>
<keyword evidence="1" id="KW-0732">Signal</keyword>
<proteinExistence type="predicted"/>
<evidence type="ECO:0000313" key="2">
    <source>
        <dbReference type="EMBL" id="QCZ94160.1"/>
    </source>
</evidence>
<dbReference type="KEGG" id="salk:FBQ74_12070"/>
<evidence type="ECO:0000256" key="1">
    <source>
        <dbReference type="SAM" id="SignalP"/>
    </source>
</evidence>
<evidence type="ECO:0000313" key="3">
    <source>
        <dbReference type="Proteomes" id="UP000304912"/>
    </source>
</evidence>